<dbReference type="PANTHER" id="PTHR46663:SF2">
    <property type="entry name" value="GGDEF DOMAIN-CONTAINING PROTEIN"/>
    <property type="match status" value="1"/>
</dbReference>
<gene>
    <name evidence="2" type="ORF">D5R81_18125</name>
</gene>
<protein>
    <submittedName>
        <fullName evidence="2">GGDEF domain-containing protein</fullName>
    </submittedName>
</protein>
<dbReference type="InterPro" id="IPR029787">
    <property type="entry name" value="Nucleotide_cyclase"/>
</dbReference>
<dbReference type="InterPro" id="IPR000160">
    <property type="entry name" value="GGDEF_dom"/>
</dbReference>
<dbReference type="Pfam" id="PF00990">
    <property type="entry name" value="GGDEF"/>
    <property type="match status" value="1"/>
</dbReference>
<evidence type="ECO:0000259" key="1">
    <source>
        <dbReference type="PROSITE" id="PS50887"/>
    </source>
</evidence>
<dbReference type="AlphaFoldDB" id="A0A3A6TX25"/>
<dbReference type="CDD" id="cd01949">
    <property type="entry name" value="GGDEF"/>
    <property type="match status" value="1"/>
</dbReference>
<dbReference type="NCBIfam" id="TIGR00254">
    <property type="entry name" value="GGDEF"/>
    <property type="match status" value="1"/>
</dbReference>
<comment type="caution">
    <text evidence="2">The sequence shown here is derived from an EMBL/GenBank/DDBJ whole genome shotgun (WGS) entry which is preliminary data.</text>
</comment>
<keyword evidence="3" id="KW-1185">Reference proteome</keyword>
<dbReference type="EMBL" id="QYYH01000173">
    <property type="protein sequence ID" value="RJY06019.1"/>
    <property type="molecule type" value="Genomic_DNA"/>
</dbReference>
<organism evidence="2 3">
    <name type="scientific">Parashewanella spongiae</name>
    <dbReference type="NCBI Taxonomy" id="342950"/>
    <lineage>
        <taxon>Bacteria</taxon>
        <taxon>Pseudomonadati</taxon>
        <taxon>Pseudomonadota</taxon>
        <taxon>Gammaproteobacteria</taxon>
        <taxon>Alteromonadales</taxon>
        <taxon>Shewanellaceae</taxon>
        <taxon>Parashewanella</taxon>
    </lineage>
</organism>
<dbReference type="OrthoDB" id="766410at2"/>
<feature type="domain" description="GGDEF" evidence="1">
    <location>
        <begin position="52"/>
        <end position="163"/>
    </location>
</feature>
<evidence type="ECO:0000313" key="3">
    <source>
        <dbReference type="Proteomes" id="UP000273022"/>
    </source>
</evidence>
<dbReference type="Proteomes" id="UP000273022">
    <property type="component" value="Unassembled WGS sequence"/>
</dbReference>
<dbReference type="InterPro" id="IPR052163">
    <property type="entry name" value="DGC-Regulatory_Protein"/>
</dbReference>
<proteinExistence type="predicted"/>
<dbReference type="SUPFAM" id="SSF55073">
    <property type="entry name" value="Nucleotide cyclase"/>
    <property type="match status" value="1"/>
</dbReference>
<evidence type="ECO:0000313" key="2">
    <source>
        <dbReference type="EMBL" id="RJY06019.1"/>
    </source>
</evidence>
<dbReference type="InterPro" id="IPR043128">
    <property type="entry name" value="Rev_trsase/Diguanyl_cyclase"/>
</dbReference>
<accession>A0A3A6TX25</accession>
<dbReference type="PANTHER" id="PTHR46663">
    <property type="entry name" value="DIGUANYLATE CYCLASE DGCT-RELATED"/>
    <property type="match status" value="1"/>
</dbReference>
<sequence length="163" mass="18647">MSIWSKKLNAEFLLKKEIEYLAQHDALTHLINRRQLHLELDKLINRSMRSHNRFAVLFLDLDGFKKINDELGHDAGDSFLKQVSARFKIEIRSFDIAARYGGDEFVIVLADIEDSIALSNKLQSLITSVSKDISWKDGVMNAGVSIGVSEYPYIQIMVIRRAH</sequence>
<reference evidence="2 3" key="1">
    <citation type="submission" date="2018-09" db="EMBL/GenBank/DDBJ databases">
        <title>Phylogeny of the Shewanellaceae, and recommendation for two new genera, Pseudoshewanella and Parashewanella.</title>
        <authorList>
            <person name="Wang G."/>
        </authorList>
    </citation>
    <scope>NUCLEOTIDE SEQUENCE [LARGE SCALE GENOMIC DNA]</scope>
    <source>
        <strain evidence="2 3">KCTC 22492</strain>
    </source>
</reference>
<dbReference type="PROSITE" id="PS50887">
    <property type="entry name" value="GGDEF"/>
    <property type="match status" value="1"/>
</dbReference>
<name>A0A3A6TX25_9GAMM</name>
<dbReference type="SMART" id="SM00267">
    <property type="entry name" value="GGDEF"/>
    <property type="match status" value="1"/>
</dbReference>
<dbReference type="Gene3D" id="3.30.70.270">
    <property type="match status" value="1"/>
</dbReference>